<feature type="region of interest" description="Disordered" evidence="1">
    <location>
        <begin position="658"/>
        <end position="677"/>
    </location>
</feature>
<dbReference type="Proteomes" id="UP000276776">
    <property type="component" value="Unassembled WGS sequence"/>
</dbReference>
<accession>A0A0N5D1U5</accession>
<name>A0A0N5D1U5_THECL</name>
<keyword evidence="2" id="KW-0472">Membrane</keyword>
<dbReference type="WBParaSite" id="TCLT_0000683501-mRNA-1">
    <property type="protein sequence ID" value="TCLT_0000683501-mRNA-1"/>
    <property type="gene ID" value="TCLT_0000683501"/>
</dbReference>
<sequence>MPYCYLLPYVFHVHVLLFGYYYQLVSNSQQRFKRHILPTDHITVHSFNSNISIANWVVVHSDTSKVQFREKFLRGEIWSDYSKLEFQPHGQEENFTAQSNILTIFKLSKLMLQTTCEQIQMSLKANRSADGHSYLQYRADQNVKLILSKGVTRVNVINGEWAHIAAATSNLRMQMEYGNMSIQIAPDYRFLRIKSGLYIVNLRTNVSAFKISITDHVMAVNCESELTQIQIYPNSSNIIITTDQYSRMVLDKGSKSVVLGGEKIQSVGNINIVSMQLNILLKSGDISFIQASANHSLITMQESSTNMALKASHHDMDIIGGKTNLHLFTGNISIDITANADLESLPTMLALFSTPDDNFEDIGPIIDSINGFTIPSKIYSNTTLQSPTLVSQTISDKANSSEFEIIKLQNKSSLENTPDVFSTFDFLFEITTSTTIFEYSTLTIPFQKTTLWLSNFTESSTLLHYEKTSQIGDEDIMTSVDQKNATEITAITADEPYLSVQNSMTSITSSPNISSTISFNYSMISTSQIISNVSQPLIVVPSTTLSNIEVTVQSIIPLIPVTTFISTEITRTVITDIPPTFGTEQMSTSTASTTHLISDNSSREEYSAGGTWPMDNDSSTNNTEFISTTSIKAIIPTTLTTLTSQSGSAWTAFSSPPFEFPSSKRPLPTASLRKGCS</sequence>
<reference evidence="5" key="1">
    <citation type="submission" date="2017-02" db="UniProtKB">
        <authorList>
            <consortium name="WormBaseParasite"/>
        </authorList>
    </citation>
    <scope>IDENTIFICATION</scope>
</reference>
<dbReference type="EMBL" id="UYYF01004448">
    <property type="protein sequence ID" value="VDN04220.1"/>
    <property type="molecule type" value="Genomic_DNA"/>
</dbReference>
<protein>
    <submittedName>
        <fullName evidence="5">Chondroitin sulfate proteoglycan 4</fullName>
    </submittedName>
</protein>
<keyword evidence="2" id="KW-1133">Transmembrane helix</keyword>
<feature type="compositionally biased region" description="Polar residues" evidence="1">
    <location>
        <begin position="584"/>
        <end position="600"/>
    </location>
</feature>
<evidence type="ECO:0000256" key="1">
    <source>
        <dbReference type="SAM" id="MobiDB-lite"/>
    </source>
</evidence>
<feature type="region of interest" description="Disordered" evidence="1">
    <location>
        <begin position="584"/>
        <end position="621"/>
    </location>
</feature>
<proteinExistence type="predicted"/>
<keyword evidence="2" id="KW-0812">Transmembrane</keyword>
<evidence type="ECO:0000256" key="2">
    <source>
        <dbReference type="SAM" id="Phobius"/>
    </source>
</evidence>
<dbReference type="AlphaFoldDB" id="A0A0N5D1U5"/>
<reference evidence="3 4" key="2">
    <citation type="submission" date="2018-11" db="EMBL/GenBank/DDBJ databases">
        <authorList>
            <consortium name="Pathogen Informatics"/>
        </authorList>
    </citation>
    <scope>NUCLEOTIDE SEQUENCE [LARGE SCALE GENOMIC DNA]</scope>
</reference>
<evidence type="ECO:0000313" key="4">
    <source>
        <dbReference type="Proteomes" id="UP000276776"/>
    </source>
</evidence>
<evidence type="ECO:0000313" key="3">
    <source>
        <dbReference type="EMBL" id="VDN04220.1"/>
    </source>
</evidence>
<organism evidence="5">
    <name type="scientific">Thelazia callipaeda</name>
    <name type="common">Oriental eyeworm</name>
    <name type="synonym">Parasitic nematode</name>
    <dbReference type="NCBI Taxonomy" id="103827"/>
    <lineage>
        <taxon>Eukaryota</taxon>
        <taxon>Metazoa</taxon>
        <taxon>Ecdysozoa</taxon>
        <taxon>Nematoda</taxon>
        <taxon>Chromadorea</taxon>
        <taxon>Rhabditida</taxon>
        <taxon>Spirurina</taxon>
        <taxon>Spiruromorpha</taxon>
        <taxon>Thelazioidea</taxon>
        <taxon>Thelaziidae</taxon>
        <taxon>Thelazia</taxon>
    </lineage>
</organism>
<gene>
    <name evidence="3" type="ORF">TCLT_LOCUS6824</name>
</gene>
<feature type="transmembrane region" description="Helical" evidence="2">
    <location>
        <begin position="6"/>
        <end position="25"/>
    </location>
</feature>
<keyword evidence="4" id="KW-1185">Reference proteome</keyword>
<dbReference type="OrthoDB" id="5869255at2759"/>
<evidence type="ECO:0000313" key="5">
    <source>
        <dbReference type="WBParaSite" id="TCLT_0000683501-mRNA-1"/>
    </source>
</evidence>